<evidence type="ECO:0000313" key="2">
    <source>
        <dbReference type="Proteomes" id="UP000828390"/>
    </source>
</evidence>
<dbReference type="AlphaFoldDB" id="A0A9D4HKM4"/>
<protein>
    <submittedName>
        <fullName evidence="1">Uncharacterized protein</fullName>
    </submittedName>
</protein>
<comment type="caution">
    <text evidence="1">The sequence shown here is derived from an EMBL/GenBank/DDBJ whole genome shotgun (WGS) entry which is preliminary data.</text>
</comment>
<gene>
    <name evidence="1" type="ORF">DPMN_049647</name>
</gene>
<organism evidence="1 2">
    <name type="scientific">Dreissena polymorpha</name>
    <name type="common">Zebra mussel</name>
    <name type="synonym">Mytilus polymorpha</name>
    <dbReference type="NCBI Taxonomy" id="45954"/>
    <lineage>
        <taxon>Eukaryota</taxon>
        <taxon>Metazoa</taxon>
        <taxon>Spiralia</taxon>
        <taxon>Lophotrochozoa</taxon>
        <taxon>Mollusca</taxon>
        <taxon>Bivalvia</taxon>
        <taxon>Autobranchia</taxon>
        <taxon>Heteroconchia</taxon>
        <taxon>Euheterodonta</taxon>
        <taxon>Imparidentia</taxon>
        <taxon>Neoheterodontei</taxon>
        <taxon>Myida</taxon>
        <taxon>Dreissenoidea</taxon>
        <taxon>Dreissenidae</taxon>
        <taxon>Dreissena</taxon>
    </lineage>
</organism>
<keyword evidence="2" id="KW-1185">Reference proteome</keyword>
<dbReference type="Proteomes" id="UP000828390">
    <property type="component" value="Unassembled WGS sequence"/>
</dbReference>
<proteinExistence type="predicted"/>
<name>A0A9D4HKM4_DREPO</name>
<dbReference type="EMBL" id="JAIWYP010000012">
    <property type="protein sequence ID" value="KAH3723852.1"/>
    <property type="molecule type" value="Genomic_DNA"/>
</dbReference>
<reference evidence="1" key="2">
    <citation type="submission" date="2020-11" db="EMBL/GenBank/DDBJ databases">
        <authorList>
            <person name="McCartney M.A."/>
            <person name="Auch B."/>
            <person name="Kono T."/>
            <person name="Mallez S."/>
            <person name="Becker A."/>
            <person name="Gohl D.M."/>
            <person name="Silverstein K.A.T."/>
            <person name="Koren S."/>
            <person name="Bechman K.B."/>
            <person name="Herman A."/>
            <person name="Abrahante J.E."/>
            <person name="Garbe J."/>
        </authorList>
    </citation>
    <scope>NUCLEOTIDE SEQUENCE</scope>
    <source>
        <strain evidence="1">Duluth1</strain>
        <tissue evidence="1">Whole animal</tissue>
    </source>
</reference>
<reference evidence="1" key="1">
    <citation type="journal article" date="2019" name="bioRxiv">
        <title>The Genome of the Zebra Mussel, Dreissena polymorpha: A Resource for Invasive Species Research.</title>
        <authorList>
            <person name="McCartney M.A."/>
            <person name="Auch B."/>
            <person name="Kono T."/>
            <person name="Mallez S."/>
            <person name="Zhang Y."/>
            <person name="Obille A."/>
            <person name="Becker A."/>
            <person name="Abrahante J.E."/>
            <person name="Garbe J."/>
            <person name="Badalamenti J.P."/>
            <person name="Herman A."/>
            <person name="Mangelson H."/>
            <person name="Liachko I."/>
            <person name="Sullivan S."/>
            <person name="Sone E.D."/>
            <person name="Koren S."/>
            <person name="Silverstein K.A.T."/>
            <person name="Beckman K.B."/>
            <person name="Gohl D.M."/>
        </authorList>
    </citation>
    <scope>NUCLEOTIDE SEQUENCE</scope>
    <source>
        <strain evidence="1">Duluth1</strain>
        <tissue evidence="1">Whole animal</tissue>
    </source>
</reference>
<sequence>MTLTPSITYLETLRTEVVPIHVHSRQEDVLHLVVPELVRRLVCLDQHLACLQGHLGVLRAVQGGQLPENAGELVCQVDLLAAQLVL</sequence>
<accession>A0A9D4HKM4</accession>
<evidence type="ECO:0000313" key="1">
    <source>
        <dbReference type="EMBL" id="KAH3723852.1"/>
    </source>
</evidence>